<dbReference type="GO" id="GO:0047617">
    <property type="term" value="F:fatty acyl-CoA hydrolase activity"/>
    <property type="evidence" value="ECO:0007669"/>
    <property type="project" value="InterPro"/>
</dbReference>
<dbReference type="GO" id="GO:0005819">
    <property type="term" value="C:spindle"/>
    <property type="evidence" value="ECO:0007669"/>
    <property type="project" value="UniProtKB-SubCell"/>
</dbReference>
<dbReference type="OrthoDB" id="46529at2759"/>
<reference evidence="21" key="1">
    <citation type="submission" date="2025-08" db="UniProtKB">
        <authorList>
            <consortium name="RefSeq"/>
        </authorList>
    </citation>
    <scope>IDENTIFICATION</scope>
    <source>
        <tissue evidence="21">Fruit stalk</tissue>
    </source>
</reference>
<gene>
    <name evidence="21" type="primary">LOC111278554</name>
</gene>
<name>A0A6P5WZE5_DURZI</name>
<keyword evidence="12" id="KW-0539">Nucleus</keyword>
<evidence type="ECO:0000256" key="9">
    <source>
        <dbReference type="ARBA" id="ARBA00023098"/>
    </source>
</evidence>
<evidence type="ECO:0000313" key="21">
    <source>
        <dbReference type="RefSeq" id="XP_022720891.1"/>
    </source>
</evidence>
<dbReference type="GO" id="GO:0005829">
    <property type="term" value="C:cytosol"/>
    <property type="evidence" value="ECO:0007669"/>
    <property type="project" value="UniProtKB-SubCell"/>
</dbReference>
<comment type="catalytic activity">
    <reaction evidence="13">
        <text>a fatty acyl-CoA + H2O = a fatty acid + CoA + H(+)</text>
        <dbReference type="Rhea" id="RHEA:16781"/>
        <dbReference type="ChEBI" id="CHEBI:15377"/>
        <dbReference type="ChEBI" id="CHEBI:15378"/>
        <dbReference type="ChEBI" id="CHEBI:28868"/>
        <dbReference type="ChEBI" id="CHEBI:57287"/>
        <dbReference type="ChEBI" id="CHEBI:77636"/>
    </reaction>
    <physiologicalReaction direction="left-to-right" evidence="13">
        <dbReference type="Rhea" id="RHEA:16782"/>
    </physiologicalReaction>
</comment>
<dbReference type="KEGG" id="dzi:111278554"/>
<evidence type="ECO:0000256" key="1">
    <source>
        <dbReference type="ARBA" id="ARBA00004123"/>
    </source>
</evidence>
<dbReference type="InterPro" id="IPR029069">
    <property type="entry name" value="HotDog_dom_sf"/>
</dbReference>
<dbReference type="SUPFAM" id="SSF54637">
    <property type="entry name" value="Thioesterase/thiol ester dehydrase-isomerase"/>
    <property type="match status" value="1"/>
</dbReference>
<dbReference type="Pfam" id="PF03061">
    <property type="entry name" value="4HBT"/>
    <property type="match status" value="1"/>
</dbReference>
<evidence type="ECO:0000313" key="20">
    <source>
        <dbReference type="Proteomes" id="UP000515121"/>
    </source>
</evidence>
<evidence type="ECO:0000256" key="16">
    <source>
        <dbReference type="ARBA" id="ARBA00067273"/>
    </source>
</evidence>
<evidence type="ECO:0000256" key="8">
    <source>
        <dbReference type="ARBA" id="ARBA00022990"/>
    </source>
</evidence>
<dbReference type="FunFam" id="3.10.129.10:FF:000021">
    <property type="entry name" value="Acyl-coenzyme A thioesterase 13"/>
    <property type="match status" value="1"/>
</dbReference>
<feature type="domain" description="Thioesterase" evidence="19">
    <location>
        <begin position="58"/>
        <end position="131"/>
    </location>
</feature>
<dbReference type="InterPro" id="IPR006683">
    <property type="entry name" value="Thioestr_dom"/>
</dbReference>
<evidence type="ECO:0000256" key="17">
    <source>
        <dbReference type="ARBA" id="ARBA00081533"/>
    </source>
</evidence>
<dbReference type="AlphaFoldDB" id="A0A6P5WZE5"/>
<evidence type="ECO:0000256" key="14">
    <source>
        <dbReference type="ARBA" id="ARBA00058205"/>
    </source>
</evidence>
<dbReference type="Proteomes" id="UP000515121">
    <property type="component" value="Unplaced"/>
</dbReference>
<keyword evidence="11" id="KW-0206">Cytoskeleton</keyword>
<organism evidence="20 21">
    <name type="scientific">Durio zibethinus</name>
    <name type="common">Durian</name>
    <dbReference type="NCBI Taxonomy" id="66656"/>
    <lineage>
        <taxon>Eukaryota</taxon>
        <taxon>Viridiplantae</taxon>
        <taxon>Streptophyta</taxon>
        <taxon>Embryophyta</taxon>
        <taxon>Tracheophyta</taxon>
        <taxon>Spermatophyta</taxon>
        <taxon>Magnoliopsida</taxon>
        <taxon>eudicotyledons</taxon>
        <taxon>Gunneridae</taxon>
        <taxon>Pentapetalae</taxon>
        <taxon>rosids</taxon>
        <taxon>malvids</taxon>
        <taxon>Malvales</taxon>
        <taxon>Malvaceae</taxon>
        <taxon>Helicteroideae</taxon>
        <taxon>Durio</taxon>
    </lineage>
</organism>
<evidence type="ECO:0000259" key="19">
    <source>
        <dbReference type="Pfam" id="PF03061"/>
    </source>
</evidence>
<dbReference type="PANTHER" id="PTHR21660:SF46">
    <property type="entry name" value="SUPERFAMILY PROTEIN, PUTATIVE-RELATED"/>
    <property type="match status" value="1"/>
</dbReference>
<dbReference type="GeneID" id="111278554"/>
<dbReference type="GO" id="GO:0006629">
    <property type="term" value="P:lipid metabolic process"/>
    <property type="evidence" value="ECO:0007669"/>
    <property type="project" value="UniProtKB-KW"/>
</dbReference>
<keyword evidence="6" id="KW-0963">Cytoplasm</keyword>
<sequence length="153" mass="16613">MEENLVQKSLAWLQSLVKGAIGHGLETRTLEGLRMIQAEKGFIRFDLIVPSLASDADGNWHVGAIATLIDIVGAVASYSVAQRVITTLDVSISYYSTAKIQEHVEIDAKAIANRGTLTQVIVEVKRKGNGELIALGKQWMASNRLPVSEVSKL</sequence>
<evidence type="ECO:0000256" key="5">
    <source>
        <dbReference type="ARBA" id="ARBA00008324"/>
    </source>
</evidence>
<comment type="subunit">
    <text evidence="15">Homotetramer. Interacts with PCTP.</text>
</comment>
<evidence type="ECO:0000256" key="15">
    <source>
        <dbReference type="ARBA" id="ARBA00064709"/>
    </source>
</evidence>
<comment type="similarity">
    <text evidence="5">Belongs to the thioesterase PaaI family.</text>
</comment>
<keyword evidence="10" id="KW-0496">Mitochondrion</keyword>
<dbReference type="InterPro" id="IPR039298">
    <property type="entry name" value="ACOT13"/>
</dbReference>
<evidence type="ECO:0000256" key="12">
    <source>
        <dbReference type="ARBA" id="ARBA00023242"/>
    </source>
</evidence>
<evidence type="ECO:0000256" key="3">
    <source>
        <dbReference type="ARBA" id="ARBA00004186"/>
    </source>
</evidence>
<dbReference type="GO" id="GO:0005739">
    <property type="term" value="C:mitochondrion"/>
    <property type="evidence" value="ECO:0007669"/>
    <property type="project" value="UniProtKB-SubCell"/>
</dbReference>
<evidence type="ECO:0000256" key="6">
    <source>
        <dbReference type="ARBA" id="ARBA00022490"/>
    </source>
</evidence>
<evidence type="ECO:0000256" key="11">
    <source>
        <dbReference type="ARBA" id="ARBA00023212"/>
    </source>
</evidence>
<protein>
    <recommendedName>
        <fullName evidence="16">Acyl-coenzyme A thioesterase 13</fullName>
    </recommendedName>
    <alternativeName>
        <fullName evidence="17">Hotdog-fold thioesterase superfamily member 2</fullName>
    </alternativeName>
    <alternativeName>
        <fullName evidence="18">Thioesterase superfamily member 2</fullName>
    </alternativeName>
</protein>
<accession>A0A6P5WZE5</accession>
<dbReference type="CDD" id="cd03443">
    <property type="entry name" value="PaaI_thioesterase"/>
    <property type="match status" value="1"/>
</dbReference>
<evidence type="ECO:0000256" key="7">
    <source>
        <dbReference type="ARBA" id="ARBA00022801"/>
    </source>
</evidence>
<keyword evidence="8" id="KW-0007">Acetylation</keyword>
<dbReference type="GO" id="GO:0005634">
    <property type="term" value="C:nucleus"/>
    <property type="evidence" value="ECO:0007669"/>
    <property type="project" value="UniProtKB-SubCell"/>
</dbReference>
<comment type="function">
    <text evidence="14">Catalyzes the hydrolysis of acyl-CoAs into free fatty acids and coenzyme A (CoASH), regulating their respective intracellular levels. Has acyl-CoA thioesterase activity towards medium (C12) and long-chain (C18) fatty acyl-CoA substrates. Can also hydrolyze 3-hydroxyphenylacetyl-CoA and 3,4-dihydroxyphenylacetyl-CoA (in vitro). May play a role in controlling adaptive thermogenesis.</text>
</comment>
<evidence type="ECO:0000256" key="10">
    <source>
        <dbReference type="ARBA" id="ARBA00023128"/>
    </source>
</evidence>
<evidence type="ECO:0000256" key="13">
    <source>
        <dbReference type="ARBA" id="ARBA00052976"/>
    </source>
</evidence>
<evidence type="ECO:0000256" key="2">
    <source>
        <dbReference type="ARBA" id="ARBA00004173"/>
    </source>
</evidence>
<dbReference type="PANTHER" id="PTHR21660">
    <property type="entry name" value="THIOESTERASE SUPERFAMILY MEMBER-RELATED"/>
    <property type="match status" value="1"/>
</dbReference>
<keyword evidence="9" id="KW-0443">Lipid metabolism</keyword>
<dbReference type="RefSeq" id="XP_022720891.1">
    <property type="nucleotide sequence ID" value="XM_022865156.1"/>
</dbReference>
<proteinExistence type="inferred from homology"/>
<dbReference type="Gene3D" id="3.10.129.10">
    <property type="entry name" value="Hotdog Thioesterase"/>
    <property type="match status" value="1"/>
</dbReference>
<keyword evidence="20" id="KW-1185">Reference proteome</keyword>
<keyword evidence="7" id="KW-0378">Hydrolase</keyword>
<evidence type="ECO:0000256" key="18">
    <source>
        <dbReference type="ARBA" id="ARBA00083956"/>
    </source>
</evidence>
<comment type="subcellular location">
    <subcellularLocation>
        <location evidence="3">Cytoplasm</location>
        <location evidence="3">Cytoskeleton</location>
        <location evidence="3">Spindle</location>
    </subcellularLocation>
    <subcellularLocation>
        <location evidence="4">Cytoplasm</location>
        <location evidence="4">Cytosol</location>
    </subcellularLocation>
    <subcellularLocation>
        <location evidence="2">Mitochondrion</location>
    </subcellularLocation>
    <subcellularLocation>
        <location evidence="1">Nucleus</location>
    </subcellularLocation>
</comment>
<evidence type="ECO:0000256" key="4">
    <source>
        <dbReference type="ARBA" id="ARBA00004514"/>
    </source>
</evidence>